<dbReference type="Proteomes" id="UP001140562">
    <property type="component" value="Unassembled WGS sequence"/>
</dbReference>
<feature type="compositionally biased region" description="Basic and acidic residues" evidence="1">
    <location>
        <begin position="153"/>
        <end position="165"/>
    </location>
</feature>
<evidence type="ECO:0000259" key="2">
    <source>
        <dbReference type="Pfam" id="PF25534"/>
    </source>
</evidence>
<protein>
    <recommendedName>
        <fullName evidence="2">DUF7918 domain-containing protein</fullName>
    </recommendedName>
</protein>
<evidence type="ECO:0000313" key="3">
    <source>
        <dbReference type="EMBL" id="KAJ4334492.1"/>
    </source>
</evidence>
<feature type="region of interest" description="Disordered" evidence="1">
    <location>
        <begin position="146"/>
        <end position="165"/>
    </location>
</feature>
<keyword evidence="4" id="KW-1185">Reference proteome</keyword>
<reference evidence="3" key="1">
    <citation type="submission" date="2022-10" db="EMBL/GenBank/DDBJ databases">
        <title>Tapping the CABI collections for fungal endophytes: first genome assemblies for Collariella, Neodidymelliopsis, Ascochyta clinopodiicola, Didymella pomorum, Didymosphaeria variabile, Neocosmospora piperis and Neocucurbitaria cava.</title>
        <authorList>
            <person name="Hill R."/>
        </authorList>
    </citation>
    <scope>NUCLEOTIDE SEQUENCE</scope>
    <source>
        <strain evidence="3">IMI 360193</strain>
    </source>
</reference>
<evidence type="ECO:0000313" key="4">
    <source>
        <dbReference type="Proteomes" id="UP001140562"/>
    </source>
</evidence>
<name>A0A9W8WW53_9PLEO</name>
<dbReference type="AlphaFoldDB" id="A0A9W8WW53"/>
<dbReference type="InterPro" id="IPR057678">
    <property type="entry name" value="DUF7918"/>
</dbReference>
<sequence>MAVLDNVPGLEVHILVDDEPLDEYEDTDQPATSDTVTKYIEAEIGKQFDFKVLTDNNEWHGNHLLDTRKYPGSVSKILGRAVSFVDSAWYARRFCFKEADELPLSSQNIAVDDQDLGTITAIFYWVQGIHKFDPVGDYSETARLTPAQPKVETSTREDTRSHYVK</sequence>
<evidence type="ECO:0000256" key="1">
    <source>
        <dbReference type="SAM" id="MobiDB-lite"/>
    </source>
</evidence>
<feature type="domain" description="DUF7918" evidence="2">
    <location>
        <begin position="9"/>
        <end position="59"/>
    </location>
</feature>
<dbReference type="Pfam" id="PF25534">
    <property type="entry name" value="DUF7918"/>
    <property type="match status" value="1"/>
</dbReference>
<gene>
    <name evidence="3" type="ORF">N0V87_006820</name>
</gene>
<organism evidence="3 4">
    <name type="scientific">Didymella glomerata</name>
    <dbReference type="NCBI Taxonomy" id="749621"/>
    <lineage>
        <taxon>Eukaryota</taxon>
        <taxon>Fungi</taxon>
        <taxon>Dikarya</taxon>
        <taxon>Ascomycota</taxon>
        <taxon>Pezizomycotina</taxon>
        <taxon>Dothideomycetes</taxon>
        <taxon>Pleosporomycetidae</taxon>
        <taxon>Pleosporales</taxon>
        <taxon>Pleosporineae</taxon>
        <taxon>Didymellaceae</taxon>
        <taxon>Didymella</taxon>
    </lineage>
</organism>
<comment type="caution">
    <text evidence="3">The sequence shown here is derived from an EMBL/GenBank/DDBJ whole genome shotgun (WGS) entry which is preliminary data.</text>
</comment>
<dbReference type="EMBL" id="JAPEUV010000076">
    <property type="protein sequence ID" value="KAJ4334492.1"/>
    <property type="molecule type" value="Genomic_DNA"/>
</dbReference>
<dbReference type="OrthoDB" id="3364132at2759"/>
<proteinExistence type="predicted"/>
<accession>A0A9W8WW53</accession>